<keyword evidence="2" id="KW-1185">Reference proteome</keyword>
<sequence length="187" mass="20013">MNRFGTTSAERRFGNGGPSLQRHLKLLGLDEQTLKWAVVTDTQPLTRGASVVQFEQRIGGLAVLGTRASVVLAGTKSLVSIASNLHAAGARSETTSRGFRLAAERAMAIAIQNAPSAFDETSKRVFFADAYGVTPAYYIELLNLFSLIASCHLHGLDAATYQAEIVRVLPRRAVNGEVASGRVPSNL</sequence>
<dbReference type="RefSeq" id="WP_394840506.1">
    <property type="nucleotide sequence ID" value="NZ_CP089983.1"/>
</dbReference>
<organism evidence="1 2">
    <name type="scientific">Pendulispora rubella</name>
    <dbReference type="NCBI Taxonomy" id="2741070"/>
    <lineage>
        <taxon>Bacteria</taxon>
        <taxon>Pseudomonadati</taxon>
        <taxon>Myxococcota</taxon>
        <taxon>Myxococcia</taxon>
        <taxon>Myxococcales</taxon>
        <taxon>Sorangiineae</taxon>
        <taxon>Pendulisporaceae</taxon>
        <taxon>Pendulispora</taxon>
    </lineage>
</organism>
<gene>
    <name evidence="1" type="ORF">LVJ94_06980</name>
</gene>
<protein>
    <submittedName>
        <fullName evidence="1">Uncharacterized protein</fullName>
    </submittedName>
</protein>
<dbReference type="Proteomes" id="UP001374803">
    <property type="component" value="Chromosome"/>
</dbReference>
<evidence type="ECO:0000313" key="1">
    <source>
        <dbReference type="EMBL" id="WXB06977.1"/>
    </source>
</evidence>
<name>A0ABZ2L894_9BACT</name>
<reference evidence="1" key="1">
    <citation type="submission" date="2021-12" db="EMBL/GenBank/DDBJ databases">
        <title>Discovery of the Pendulisporaceae a myxobacterial family with distinct sporulation behavior and unique specialized metabolism.</title>
        <authorList>
            <person name="Garcia R."/>
            <person name="Popoff A."/>
            <person name="Bader C.D."/>
            <person name="Loehr J."/>
            <person name="Walesch S."/>
            <person name="Walt C."/>
            <person name="Boldt J."/>
            <person name="Bunk B."/>
            <person name="Haeckl F.J.F.P.J."/>
            <person name="Gunesch A.P."/>
            <person name="Birkelbach J."/>
            <person name="Nuebel U."/>
            <person name="Pietschmann T."/>
            <person name="Bach T."/>
            <person name="Mueller R."/>
        </authorList>
    </citation>
    <scope>NUCLEOTIDE SEQUENCE</scope>
    <source>
        <strain evidence="1">MSr11367</strain>
    </source>
</reference>
<proteinExistence type="predicted"/>
<dbReference type="EMBL" id="CP089983">
    <property type="protein sequence ID" value="WXB06977.1"/>
    <property type="molecule type" value="Genomic_DNA"/>
</dbReference>
<accession>A0ABZ2L894</accession>
<evidence type="ECO:0000313" key="2">
    <source>
        <dbReference type="Proteomes" id="UP001374803"/>
    </source>
</evidence>